<keyword evidence="2" id="KW-1185">Reference proteome</keyword>
<dbReference type="PANTHER" id="PTHR16537">
    <property type="entry name" value="SJOEGREN SYNDROME/SCLERODERMA AUTOANTIGEN 1"/>
    <property type="match status" value="1"/>
</dbReference>
<proteinExistence type="predicted"/>
<name>A0A9N8VXA6_9GLOM</name>
<reference evidence="1" key="1">
    <citation type="submission" date="2021-06" db="EMBL/GenBank/DDBJ databases">
        <authorList>
            <person name="Kallberg Y."/>
            <person name="Tangrot J."/>
            <person name="Rosling A."/>
        </authorList>
    </citation>
    <scope>NUCLEOTIDE SEQUENCE</scope>
    <source>
        <strain evidence="1">IN212</strain>
    </source>
</reference>
<dbReference type="Proteomes" id="UP000789396">
    <property type="component" value="Unassembled WGS sequence"/>
</dbReference>
<gene>
    <name evidence="1" type="ORF">RFULGI_LOCUS905</name>
</gene>
<comment type="caution">
    <text evidence="1">The sequence shown here is derived from an EMBL/GenBank/DDBJ whole genome shotgun (WGS) entry which is preliminary data.</text>
</comment>
<accession>A0A9N8VXA6</accession>
<dbReference type="PANTHER" id="PTHR16537:SF1">
    <property type="entry name" value="PROTEIN ZNRD2"/>
    <property type="match status" value="1"/>
</dbReference>
<dbReference type="AlphaFoldDB" id="A0A9N8VXA6"/>
<dbReference type="InterPro" id="IPR051888">
    <property type="entry name" value="UPF0148_domain"/>
</dbReference>
<dbReference type="Pfam" id="PF06677">
    <property type="entry name" value="Auto_anti-p27"/>
    <property type="match status" value="1"/>
</dbReference>
<dbReference type="EMBL" id="CAJVPZ010000463">
    <property type="protein sequence ID" value="CAG8466097.1"/>
    <property type="molecule type" value="Genomic_DNA"/>
</dbReference>
<dbReference type="OrthoDB" id="28939at2759"/>
<sequence>MSIDERREQSQRASQFIGQYLLQGWALIDDICPNDTCYGVSDNFMVPLLRSRDKKKYCVICQHYYINESDLENSKSKIMRDLTPQTPTSSNRSVFDEEKRKVYTKDTEIIATSSSNETLSTAQKTIITKIEELSARLQGTIDVSEVRSICGAMEGCAKALEALRALDRT</sequence>
<protein>
    <submittedName>
        <fullName evidence="1">16975_t:CDS:1</fullName>
    </submittedName>
</protein>
<dbReference type="InterPro" id="IPR009563">
    <property type="entry name" value="SSSCA1"/>
</dbReference>
<evidence type="ECO:0000313" key="1">
    <source>
        <dbReference type="EMBL" id="CAG8466097.1"/>
    </source>
</evidence>
<evidence type="ECO:0000313" key="2">
    <source>
        <dbReference type="Proteomes" id="UP000789396"/>
    </source>
</evidence>
<organism evidence="1 2">
    <name type="scientific">Racocetra fulgida</name>
    <dbReference type="NCBI Taxonomy" id="60492"/>
    <lineage>
        <taxon>Eukaryota</taxon>
        <taxon>Fungi</taxon>
        <taxon>Fungi incertae sedis</taxon>
        <taxon>Mucoromycota</taxon>
        <taxon>Glomeromycotina</taxon>
        <taxon>Glomeromycetes</taxon>
        <taxon>Diversisporales</taxon>
        <taxon>Gigasporaceae</taxon>
        <taxon>Racocetra</taxon>
    </lineage>
</organism>